<dbReference type="GeneID" id="62232970"/>
<proteinExistence type="predicted"/>
<comment type="caution">
    <text evidence="1">The sequence shown here is derived from an EMBL/GenBank/DDBJ whole genome shotgun (WGS) entry which is preliminary data.</text>
</comment>
<reference evidence="1 2" key="1">
    <citation type="journal article" date="2020" name="Genome Biol. Evol.">
        <title>Comparative genomics of Sclerotiniaceae.</title>
        <authorList>
            <person name="Valero Jimenez C.A."/>
            <person name="Steentjes M."/>
            <person name="Scholten O.E."/>
            <person name="Van Kan J.A.L."/>
        </authorList>
    </citation>
    <scope>NUCLEOTIDE SEQUENCE [LARGE SCALE GENOMIC DNA]</scope>
    <source>
        <strain evidence="1 2">B1</strain>
    </source>
</reference>
<evidence type="ECO:0008006" key="3">
    <source>
        <dbReference type="Google" id="ProtNLM"/>
    </source>
</evidence>
<protein>
    <recommendedName>
        <fullName evidence="3">Fungal-type protein kinase domain-containing protein</fullName>
    </recommendedName>
</protein>
<organism evidence="1 2">
    <name type="scientific">Botrytis deweyae</name>
    <dbReference type="NCBI Taxonomy" id="2478750"/>
    <lineage>
        <taxon>Eukaryota</taxon>
        <taxon>Fungi</taxon>
        <taxon>Dikarya</taxon>
        <taxon>Ascomycota</taxon>
        <taxon>Pezizomycotina</taxon>
        <taxon>Leotiomycetes</taxon>
        <taxon>Helotiales</taxon>
        <taxon>Sclerotiniaceae</taxon>
        <taxon>Botrytis</taxon>
    </lineage>
</organism>
<keyword evidence="2" id="KW-1185">Reference proteome</keyword>
<gene>
    <name evidence="1" type="ORF">EAE98_006196</name>
</gene>
<evidence type="ECO:0000313" key="2">
    <source>
        <dbReference type="Proteomes" id="UP000783213"/>
    </source>
</evidence>
<dbReference type="Proteomes" id="UP000783213">
    <property type="component" value="Unassembled WGS sequence"/>
</dbReference>
<accession>A0ABQ7IK65</accession>
<dbReference type="RefSeq" id="XP_038809608.1">
    <property type="nucleotide sequence ID" value="XM_038953818.1"/>
</dbReference>
<dbReference type="EMBL" id="RCSX01000013">
    <property type="protein sequence ID" value="KAF7926811.1"/>
    <property type="molecule type" value="Genomic_DNA"/>
</dbReference>
<evidence type="ECO:0000313" key="1">
    <source>
        <dbReference type="EMBL" id="KAF7926811.1"/>
    </source>
</evidence>
<sequence>MGCMNTAKQRAKKAKKLKDLEVSAFSRAKRIIPESGALKTLWVKQFFDILLKDVPGENFAESEESTVQNVVAAICLGLSNSENWALSHSATKTPRIWSIWSTLWGISKHNKTRRHRSKKSLISQLQFWMPLKYRVARTTNLGHGSVLDFDVLYHTHGNTLFLSREVYRDGLKYDEEEMRLAEKEKLTNLTWSLVHHVEQGQHHVSPILHSLLSFHVNSDRPSLLVWVKNGMML</sequence>
<name>A0ABQ7IK65_9HELO</name>